<dbReference type="SUPFAM" id="SSF52972">
    <property type="entry name" value="ITPase-like"/>
    <property type="match status" value="1"/>
</dbReference>
<dbReference type="HAMAP" id="MF_00528">
    <property type="entry name" value="Maf"/>
    <property type="match status" value="1"/>
</dbReference>
<dbReference type="Pfam" id="PF02545">
    <property type="entry name" value="Maf"/>
    <property type="match status" value="1"/>
</dbReference>
<accession>A0ABN8N0U6</accession>
<dbReference type="InterPro" id="IPR003697">
    <property type="entry name" value="Maf-like"/>
</dbReference>
<dbReference type="NCBIfam" id="TIGR00172">
    <property type="entry name" value="maf"/>
    <property type="match status" value="1"/>
</dbReference>
<dbReference type="Proteomes" id="UP001159405">
    <property type="component" value="Unassembled WGS sequence"/>
</dbReference>
<protein>
    <submittedName>
        <fullName evidence="3">Uncharacterized protein</fullName>
    </submittedName>
</protein>
<dbReference type="EMBL" id="CALNXK010000007">
    <property type="protein sequence ID" value="CAH3039002.1"/>
    <property type="molecule type" value="Genomic_DNA"/>
</dbReference>
<organism evidence="3 4">
    <name type="scientific">Porites lobata</name>
    <dbReference type="NCBI Taxonomy" id="104759"/>
    <lineage>
        <taxon>Eukaryota</taxon>
        <taxon>Metazoa</taxon>
        <taxon>Cnidaria</taxon>
        <taxon>Anthozoa</taxon>
        <taxon>Hexacorallia</taxon>
        <taxon>Scleractinia</taxon>
        <taxon>Fungiina</taxon>
        <taxon>Poritidae</taxon>
        <taxon>Porites</taxon>
    </lineage>
</organism>
<evidence type="ECO:0000313" key="4">
    <source>
        <dbReference type="Proteomes" id="UP001159405"/>
    </source>
</evidence>
<dbReference type="PANTHER" id="PTHR43213">
    <property type="entry name" value="BIFUNCTIONAL DTTP/UTP PYROPHOSPHATASE/METHYLTRANSFERASE PROTEIN-RELATED"/>
    <property type="match status" value="1"/>
</dbReference>
<keyword evidence="4" id="KW-1185">Reference proteome</keyword>
<reference evidence="3 4" key="1">
    <citation type="submission" date="2022-05" db="EMBL/GenBank/DDBJ databases">
        <authorList>
            <consortium name="Genoscope - CEA"/>
            <person name="William W."/>
        </authorList>
    </citation>
    <scope>NUCLEOTIDE SEQUENCE [LARGE SCALE GENOMIC DNA]</scope>
</reference>
<dbReference type="PIRSF" id="PIRSF006305">
    <property type="entry name" value="Maf"/>
    <property type="match status" value="1"/>
</dbReference>
<evidence type="ECO:0000256" key="2">
    <source>
        <dbReference type="ARBA" id="ARBA00022801"/>
    </source>
</evidence>
<dbReference type="InterPro" id="IPR029001">
    <property type="entry name" value="ITPase-like_fam"/>
</dbReference>
<comment type="cofactor">
    <cofactor evidence="1">
        <name>a divalent metal cation</name>
        <dbReference type="ChEBI" id="CHEBI:60240"/>
    </cofactor>
</comment>
<dbReference type="PANTHER" id="PTHR43213:SF5">
    <property type="entry name" value="BIFUNCTIONAL DTTP_UTP PYROPHOSPHATASE_METHYLTRANSFERASE PROTEIN-RELATED"/>
    <property type="match status" value="1"/>
</dbReference>
<evidence type="ECO:0000256" key="1">
    <source>
        <dbReference type="ARBA" id="ARBA00001968"/>
    </source>
</evidence>
<proteinExistence type="inferred from homology"/>
<dbReference type="CDD" id="cd00555">
    <property type="entry name" value="Maf"/>
    <property type="match status" value="1"/>
</dbReference>
<name>A0ABN8N0U6_9CNID</name>
<dbReference type="Gene3D" id="3.90.950.10">
    <property type="match status" value="1"/>
</dbReference>
<keyword evidence="2" id="KW-0378">Hydrolase</keyword>
<evidence type="ECO:0000313" key="3">
    <source>
        <dbReference type="EMBL" id="CAH3039002.1"/>
    </source>
</evidence>
<sequence length="215" mass="24432">MLEPILDVLSSQRIILASSSPRRSEILRKIGLKFDVIPSNFEENLDKSAFKHPYEYVLENSRQKALEVADRTNEVDKDNLVIGADTVVVLNEKILEKPKDKENAYEMLKSLSGRDHKVFSGVTLVQRDCKDLKDSRITQFYEETLVSFGELTDDVIHGYIKTGEPMDKAGSYPFIKCGIGGTLVKSIHGDYFNVMGFPLHHFCLQIRKLYSDKIS</sequence>
<gene>
    <name evidence="3" type="ORF">PLOB_00042680</name>
</gene>
<comment type="caution">
    <text evidence="3">The sequence shown here is derived from an EMBL/GenBank/DDBJ whole genome shotgun (WGS) entry which is preliminary data.</text>
</comment>